<dbReference type="Pfam" id="PF01571">
    <property type="entry name" value="GCV_T"/>
    <property type="match status" value="1"/>
</dbReference>
<evidence type="ECO:0000256" key="6">
    <source>
        <dbReference type="ARBA" id="ARBA00022679"/>
    </source>
</evidence>
<keyword evidence="6 11" id="KW-0808">Transferase</keyword>
<dbReference type="Gene3D" id="3.30.1360.120">
    <property type="entry name" value="Probable tRNA modification gtpase trme, domain 1"/>
    <property type="match status" value="1"/>
</dbReference>
<dbReference type="InterPro" id="IPR013977">
    <property type="entry name" value="GcvT_C"/>
</dbReference>
<dbReference type="PANTHER" id="PTHR43757">
    <property type="entry name" value="AMINOMETHYLTRANSFERASE"/>
    <property type="match status" value="1"/>
</dbReference>
<comment type="catalytic activity">
    <reaction evidence="9 11">
        <text>N(6)-[(R)-S(8)-aminomethyldihydrolipoyl]-L-lysyl-[protein] + (6S)-5,6,7,8-tetrahydrofolate = N(6)-[(R)-dihydrolipoyl]-L-lysyl-[protein] + (6R)-5,10-methylene-5,6,7,8-tetrahydrofolate + NH4(+)</text>
        <dbReference type="Rhea" id="RHEA:16945"/>
        <dbReference type="Rhea" id="RHEA-COMP:10475"/>
        <dbReference type="Rhea" id="RHEA-COMP:10492"/>
        <dbReference type="ChEBI" id="CHEBI:15636"/>
        <dbReference type="ChEBI" id="CHEBI:28938"/>
        <dbReference type="ChEBI" id="CHEBI:57453"/>
        <dbReference type="ChEBI" id="CHEBI:83100"/>
        <dbReference type="ChEBI" id="CHEBI:83143"/>
        <dbReference type="EC" id="2.1.2.10"/>
    </reaction>
</comment>
<comment type="caution">
    <text evidence="14">The sequence shown here is derived from an EMBL/GenBank/DDBJ whole genome shotgun (WGS) entry which is preliminary data.</text>
</comment>
<dbReference type="InterPro" id="IPR029043">
    <property type="entry name" value="GcvT/YgfZ_C"/>
</dbReference>
<dbReference type="FunFam" id="2.40.30.110:FF:000002">
    <property type="entry name" value="Aminomethyltransferase"/>
    <property type="match status" value="1"/>
</dbReference>
<evidence type="ECO:0000256" key="8">
    <source>
        <dbReference type="ARBA" id="ARBA00023128"/>
    </source>
</evidence>
<dbReference type="GO" id="GO:0006546">
    <property type="term" value="P:glycine catabolic process"/>
    <property type="evidence" value="ECO:0007669"/>
    <property type="project" value="UniProtKB-ARBA"/>
</dbReference>
<dbReference type="FunFam" id="3.30.1360.120:FF:000014">
    <property type="entry name" value="Aminomethyltransferase"/>
    <property type="match status" value="1"/>
</dbReference>
<comment type="subcellular location">
    <subcellularLocation>
        <location evidence="2 11">Mitochondrion</location>
    </subcellularLocation>
</comment>
<evidence type="ECO:0000256" key="3">
    <source>
        <dbReference type="ARBA" id="ARBA00008609"/>
    </source>
</evidence>
<protein>
    <recommendedName>
        <fullName evidence="11">Aminomethyltransferase</fullName>
        <ecNumber evidence="11">2.1.2.10</ecNumber>
    </recommendedName>
    <alternativeName>
        <fullName evidence="11">Glycine cleavage system T protein</fullName>
    </alternativeName>
</protein>
<evidence type="ECO:0000256" key="1">
    <source>
        <dbReference type="ARBA" id="ARBA00003631"/>
    </source>
</evidence>
<feature type="domain" description="GCVT N-terminal" evidence="12">
    <location>
        <begin position="48"/>
        <end position="304"/>
    </location>
</feature>
<dbReference type="InterPro" id="IPR006223">
    <property type="entry name" value="GcvT"/>
</dbReference>
<name>A0ABD0XIX8_UMBPY</name>
<evidence type="ECO:0000256" key="5">
    <source>
        <dbReference type="ARBA" id="ARBA00022576"/>
    </source>
</evidence>
<feature type="domain" description="Aminomethyltransferase C-terminal" evidence="13">
    <location>
        <begin position="328"/>
        <end position="405"/>
    </location>
</feature>
<evidence type="ECO:0000256" key="11">
    <source>
        <dbReference type="RuleBase" id="RU003981"/>
    </source>
</evidence>
<evidence type="ECO:0000256" key="2">
    <source>
        <dbReference type="ARBA" id="ARBA00004173"/>
    </source>
</evidence>
<dbReference type="NCBIfam" id="TIGR00528">
    <property type="entry name" value="gcvT"/>
    <property type="match status" value="1"/>
</dbReference>
<dbReference type="InterPro" id="IPR006222">
    <property type="entry name" value="GCVT_N"/>
</dbReference>
<evidence type="ECO:0000259" key="13">
    <source>
        <dbReference type="Pfam" id="PF08669"/>
    </source>
</evidence>
<dbReference type="GO" id="GO:0008483">
    <property type="term" value="F:transaminase activity"/>
    <property type="evidence" value="ECO:0007669"/>
    <property type="project" value="UniProtKB-KW"/>
</dbReference>
<proteinExistence type="inferred from homology"/>
<feature type="binding site" evidence="10">
    <location>
        <position position="242"/>
    </location>
    <ligand>
        <name>substrate</name>
    </ligand>
</feature>
<dbReference type="NCBIfam" id="NF001567">
    <property type="entry name" value="PRK00389.1"/>
    <property type="match status" value="1"/>
</dbReference>
<dbReference type="GO" id="GO:0004047">
    <property type="term" value="F:aminomethyltransferase activity"/>
    <property type="evidence" value="ECO:0007669"/>
    <property type="project" value="UniProtKB-EC"/>
</dbReference>
<keyword evidence="15" id="KW-1185">Reference proteome</keyword>
<comment type="subunit">
    <text evidence="4 11">The glycine cleavage system is composed of four proteins: P, T, L and H.</text>
</comment>
<evidence type="ECO:0000259" key="12">
    <source>
        <dbReference type="Pfam" id="PF01571"/>
    </source>
</evidence>
<evidence type="ECO:0000313" key="14">
    <source>
        <dbReference type="EMBL" id="KAL1021384.1"/>
    </source>
</evidence>
<dbReference type="PANTHER" id="PTHR43757:SF16">
    <property type="entry name" value="AMINOMETHYLTRANSFERASE, MITOCHONDRIAL"/>
    <property type="match status" value="1"/>
</dbReference>
<dbReference type="EMBL" id="JAGEUA010000001">
    <property type="protein sequence ID" value="KAL1021384.1"/>
    <property type="molecule type" value="Genomic_DNA"/>
</dbReference>
<keyword evidence="7 11" id="KW-0809">Transit peptide</keyword>
<evidence type="ECO:0000256" key="4">
    <source>
        <dbReference type="ARBA" id="ARBA00011690"/>
    </source>
</evidence>
<accession>A0ABD0XIX8</accession>
<dbReference type="InterPro" id="IPR028896">
    <property type="entry name" value="GcvT/YgfZ/DmdA"/>
</dbReference>
<dbReference type="Proteomes" id="UP001557470">
    <property type="component" value="Unassembled WGS sequence"/>
</dbReference>
<evidence type="ECO:0000313" key="15">
    <source>
        <dbReference type="Proteomes" id="UP001557470"/>
    </source>
</evidence>
<evidence type="ECO:0000256" key="7">
    <source>
        <dbReference type="ARBA" id="ARBA00022946"/>
    </source>
</evidence>
<sequence length="413" mass="45396">MWSRMLFCRRGFGIPRKGYLQSARVGFAGRQDRHSSQSSEDSIRKTPLFDFHRDHGGKMVQFAGWSMPVQYKDSHIDSHMHTRQHCSLFDVSHMLQSKVYGRDRVKFMESMVVGDVAELKDNQGMLTLFTNHKGGINDDLIVTKTDQGYLYVVSNAGCADKDSANMKAKLSEFKSAGHDVELEFLDECLIAVQGPATTKVLQPGLKDDLSKLTFMTSTLTTVFGIQGCRVTRCGYTGEDGVEISVPQSGVVALMQHLLANSEVKLAGLGARDSLRLEAGLCLYGNDIDETTSPVEATLVWTIGKRRRKAMDFPGAEIIVPQIKAKTARKRVGLVSTGPPVRQHTPILSTEGHVIGEVTSGCPSPCLKQNIAMGYVDSAYAKNGSPIQVEVRKKAIKAVVTKMPFVPTNYYSGQ</sequence>
<dbReference type="Pfam" id="PF08669">
    <property type="entry name" value="GCV_T_C"/>
    <property type="match status" value="1"/>
</dbReference>
<dbReference type="Gene3D" id="4.10.1250.10">
    <property type="entry name" value="Aminomethyltransferase fragment"/>
    <property type="match status" value="1"/>
</dbReference>
<dbReference type="Gene3D" id="3.30.70.1400">
    <property type="entry name" value="Aminomethyltransferase beta-barrel domains"/>
    <property type="match status" value="1"/>
</dbReference>
<dbReference type="InterPro" id="IPR027266">
    <property type="entry name" value="TrmE/GcvT-like"/>
</dbReference>
<evidence type="ECO:0000256" key="9">
    <source>
        <dbReference type="ARBA" id="ARBA00047665"/>
    </source>
</evidence>
<reference evidence="14 15" key="1">
    <citation type="submission" date="2024-06" db="EMBL/GenBank/DDBJ databases">
        <authorList>
            <person name="Pan Q."/>
            <person name="Wen M."/>
            <person name="Jouanno E."/>
            <person name="Zahm M."/>
            <person name="Klopp C."/>
            <person name="Cabau C."/>
            <person name="Louis A."/>
            <person name="Berthelot C."/>
            <person name="Parey E."/>
            <person name="Roest Crollius H."/>
            <person name="Montfort J."/>
            <person name="Robinson-Rechavi M."/>
            <person name="Bouchez O."/>
            <person name="Lampietro C."/>
            <person name="Lopez Roques C."/>
            <person name="Donnadieu C."/>
            <person name="Postlethwait J."/>
            <person name="Bobe J."/>
            <person name="Verreycken H."/>
            <person name="Guiguen Y."/>
        </authorList>
    </citation>
    <scope>NUCLEOTIDE SEQUENCE [LARGE SCALE GENOMIC DNA]</scope>
    <source>
        <strain evidence="14">Up_M1</strain>
        <tissue evidence="14">Testis</tissue>
    </source>
</reference>
<gene>
    <name evidence="14" type="ORF">UPYG_G00012610</name>
</gene>
<dbReference type="FunFam" id="4.10.1250.10:FF:000002">
    <property type="entry name" value="Aminomethyltransferase"/>
    <property type="match status" value="1"/>
</dbReference>
<dbReference type="SUPFAM" id="SSF101790">
    <property type="entry name" value="Aminomethyltransferase beta-barrel domain"/>
    <property type="match status" value="1"/>
</dbReference>
<dbReference type="GO" id="GO:0005739">
    <property type="term" value="C:mitochondrion"/>
    <property type="evidence" value="ECO:0007669"/>
    <property type="project" value="UniProtKB-SubCell"/>
</dbReference>
<organism evidence="14 15">
    <name type="scientific">Umbra pygmaea</name>
    <name type="common">Eastern mudminnow</name>
    <dbReference type="NCBI Taxonomy" id="75934"/>
    <lineage>
        <taxon>Eukaryota</taxon>
        <taxon>Metazoa</taxon>
        <taxon>Chordata</taxon>
        <taxon>Craniata</taxon>
        <taxon>Vertebrata</taxon>
        <taxon>Euteleostomi</taxon>
        <taxon>Actinopterygii</taxon>
        <taxon>Neopterygii</taxon>
        <taxon>Teleostei</taxon>
        <taxon>Protacanthopterygii</taxon>
        <taxon>Esociformes</taxon>
        <taxon>Umbridae</taxon>
        <taxon>Umbra</taxon>
    </lineage>
</organism>
<dbReference type="Gene3D" id="2.40.30.110">
    <property type="entry name" value="Aminomethyltransferase beta-barrel domains"/>
    <property type="match status" value="1"/>
</dbReference>
<comment type="function">
    <text evidence="1 11">The glycine cleavage system catalyzes the degradation of glycine.</text>
</comment>
<dbReference type="AlphaFoldDB" id="A0ABD0XIX8"/>
<keyword evidence="5 11" id="KW-0032">Aminotransferase</keyword>
<dbReference type="SUPFAM" id="SSF103025">
    <property type="entry name" value="Folate-binding domain"/>
    <property type="match status" value="1"/>
</dbReference>
<keyword evidence="8 11" id="KW-0496">Mitochondrion</keyword>
<evidence type="ECO:0000256" key="10">
    <source>
        <dbReference type="PIRSR" id="PIRSR006487-1"/>
    </source>
</evidence>
<dbReference type="PIRSF" id="PIRSF006487">
    <property type="entry name" value="GcvT"/>
    <property type="match status" value="1"/>
</dbReference>
<comment type="similarity">
    <text evidence="3 11">Belongs to the GcvT family.</text>
</comment>
<dbReference type="FunFam" id="3.30.70.1400:FF:000001">
    <property type="entry name" value="Aminomethyltransferase"/>
    <property type="match status" value="1"/>
</dbReference>
<dbReference type="EC" id="2.1.2.10" evidence="11"/>